<dbReference type="AlphaFoldDB" id="A0AA97NQ62"/>
<dbReference type="Proteomes" id="UP000011086">
    <property type="component" value="Unassembled WGS sequence"/>
</dbReference>
<feature type="compositionally biased region" description="Low complexity" evidence="1">
    <location>
        <begin position="671"/>
        <end position="682"/>
    </location>
</feature>
<dbReference type="EMBL" id="JH793175">
    <property type="protein sequence ID" value="ELQ34240.1"/>
    <property type="molecule type" value="Genomic_DNA"/>
</dbReference>
<dbReference type="SUPFAM" id="SSF51905">
    <property type="entry name" value="FAD/NAD(P)-binding domain"/>
    <property type="match status" value="1"/>
</dbReference>
<organism evidence="3">
    <name type="scientific">Pyricularia oryzae (strain Y34)</name>
    <name type="common">Rice blast fungus</name>
    <name type="synonym">Magnaporthe oryzae</name>
    <dbReference type="NCBI Taxonomy" id="1143189"/>
    <lineage>
        <taxon>Eukaryota</taxon>
        <taxon>Fungi</taxon>
        <taxon>Dikarya</taxon>
        <taxon>Ascomycota</taxon>
        <taxon>Pezizomycotina</taxon>
        <taxon>Sordariomycetes</taxon>
        <taxon>Sordariomycetidae</taxon>
        <taxon>Magnaporthales</taxon>
        <taxon>Pyriculariaceae</taxon>
        <taxon>Pyricularia</taxon>
    </lineage>
</organism>
<dbReference type="InterPro" id="IPR006076">
    <property type="entry name" value="FAD-dep_OxRdtase"/>
</dbReference>
<feature type="region of interest" description="Disordered" evidence="1">
    <location>
        <begin position="705"/>
        <end position="733"/>
    </location>
</feature>
<reference evidence="3" key="1">
    <citation type="journal article" date="2012" name="PLoS Genet.">
        <title>Comparative analysis of the genomes of two field isolates of the rice blast fungus Magnaporthe oryzae.</title>
        <authorList>
            <person name="Xue M."/>
            <person name="Yang J."/>
            <person name="Li Z."/>
            <person name="Hu S."/>
            <person name="Yao N."/>
            <person name="Dean R.A."/>
            <person name="Zhao W."/>
            <person name="Shen M."/>
            <person name="Zhang H."/>
            <person name="Li C."/>
            <person name="Liu L."/>
            <person name="Cao L."/>
            <person name="Xu X."/>
            <person name="Xing Y."/>
            <person name="Hsiang T."/>
            <person name="Zhang Z."/>
            <person name="Xu J.R."/>
            <person name="Peng Y.L."/>
        </authorList>
    </citation>
    <scope>NUCLEOTIDE SEQUENCE</scope>
    <source>
        <strain evidence="3">Y34</strain>
    </source>
</reference>
<dbReference type="GO" id="GO:0005737">
    <property type="term" value="C:cytoplasm"/>
    <property type="evidence" value="ECO:0007669"/>
    <property type="project" value="TreeGrafter"/>
</dbReference>
<evidence type="ECO:0000259" key="2">
    <source>
        <dbReference type="Pfam" id="PF01266"/>
    </source>
</evidence>
<feature type="region of interest" description="Disordered" evidence="1">
    <location>
        <begin position="524"/>
        <end position="592"/>
    </location>
</feature>
<evidence type="ECO:0000313" key="3">
    <source>
        <dbReference type="EMBL" id="ELQ34240.1"/>
    </source>
</evidence>
<proteinExistence type="predicted"/>
<dbReference type="InterPro" id="IPR036188">
    <property type="entry name" value="FAD/NAD-bd_sf"/>
</dbReference>
<gene>
    <name evidence="3" type="ORF">OOU_Y34scaffold00778g1</name>
</gene>
<dbReference type="Pfam" id="PF01266">
    <property type="entry name" value="DAO"/>
    <property type="match status" value="1"/>
</dbReference>
<feature type="region of interest" description="Disordered" evidence="1">
    <location>
        <begin position="34"/>
        <end position="64"/>
    </location>
</feature>
<protein>
    <recommendedName>
        <fullName evidence="2">FAD dependent oxidoreductase domain-containing protein</fullName>
    </recommendedName>
</protein>
<dbReference type="Gene3D" id="3.50.50.60">
    <property type="entry name" value="FAD/NAD(P)-binding domain"/>
    <property type="match status" value="1"/>
</dbReference>
<feature type="region of interest" description="Disordered" evidence="1">
    <location>
        <begin position="661"/>
        <end position="687"/>
    </location>
</feature>
<feature type="compositionally biased region" description="Basic residues" evidence="1">
    <location>
        <begin position="529"/>
        <end position="543"/>
    </location>
</feature>
<dbReference type="Gene3D" id="3.30.9.10">
    <property type="entry name" value="D-Amino Acid Oxidase, subunit A, domain 2"/>
    <property type="match status" value="1"/>
</dbReference>
<feature type="non-terminal residue" evidence="3">
    <location>
        <position position="838"/>
    </location>
</feature>
<sequence>MGSVLSLASGAIAGLRTLLDPLVQFRKALERAANSPGLPVPSPTTPRWTRDPPHPHLARQQSSELPSTVDVAIIGSGITGAAVAWSLVQDEGAGFGSVAVLEARDLCGGATSRNGGHIKASPWELYPRLAERFGHERAAALTRFQRRHLDVLVDLCSARGIDVAHVEEVETVDLFLDESSFDDAVKKVVETRSKLPEEEAEVWQRNEAQEKFGVGPTVHGAVSYKAGVIWPYRFVTSIWQQLLSKHPEVLSIETHTPVEAITVDDPQAPPSHPFAVQTPRGVLHARNVVHASGGHVSHLVPGLRGKVTPAKAHMSAQRPGDLFPARHGRHRSWSVIYGTGFDYVTQLPPEHGDAPHRGDLMLGGGFFRSSKHGTDMLGVADDGAPLDGLTLAHVAGVFPAVFAPNWGVGGGLKEAWSGILDFTGDLLPLVGKLDAKTTGRTVKNKQGSDGKPGAEWVAAGFSGEGMVWCWLSGMALGIKLSGRDEQELDPAPGRPGGRLRDWFPDELWVSQARLKSAHVSNLANERRATPRPHSAHPAQHRPPIHQSRPREGHLRPAFEPWQAPAAPPPPSSVSSDATPRPTTPPASNRASATPVLTSEEYAHMMVGLFAADNGPVTKEQYRDLFRQYKDDLDRLKREERRRTAILEQMRLSAEQQEARAAKGNWSTCPTAAPSQSGASSQQQDRRAARVWEYLVDKEFRDMPREDDAAPAQPKDSQQQEAPPATVPPVPPNTPFRDSVCRIPIFFDGGLSRSTFDLPTAQCPSCNPPNVEAPNNPTPTPLLNSQRHPDSGALILYCPDSEPPRTALSIYLATLRNDRDPLAGHSITSTNWHLVLAYL</sequence>
<name>A0AA97NQ62_PYRO3</name>
<accession>A0AA97NQ62</accession>
<feature type="domain" description="FAD dependent oxidoreductase" evidence="2">
    <location>
        <begin position="70"/>
        <end position="476"/>
    </location>
</feature>
<evidence type="ECO:0000256" key="1">
    <source>
        <dbReference type="SAM" id="MobiDB-lite"/>
    </source>
</evidence>
<dbReference type="PANTHER" id="PTHR13847:SF213">
    <property type="entry name" value="DEPENDENT OXIDOREDUCTASE, PUTATIVE-RELATED"/>
    <property type="match status" value="1"/>
</dbReference>
<dbReference type="PANTHER" id="PTHR13847">
    <property type="entry name" value="SARCOSINE DEHYDROGENASE-RELATED"/>
    <property type="match status" value="1"/>
</dbReference>
<feature type="compositionally biased region" description="Pro residues" evidence="1">
    <location>
        <begin position="724"/>
        <end position="733"/>
    </location>
</feature>